<sequence>MGADVDPNWAHNSWLIGLCVSVQKELQDAMQQLEAIPHEIRSVCFINPGPMTGKLMDSPLEFTINLTGILYSSLYYIFCALLLIDNSSFEKCEGEQKSTNAVVKVSKFY</sequence>
<accession>A0A5C7I9Z9</accession>
<keyword evidence="3" id="KW-1185">Reference proteome</keyword>
<keyword evidence="1" id="KW-0472">Membrane</keyword>
<organism evidence="2 3">
    <name type="scientific">Acer yangbiense</name>
    <dbReference type="NCBI Taxonomy" id="1000413"/>
    <lineage>
        <taxon>Eukaryota</taxon>
        <taxon>Viridiplantae</taxon>
        <taxon>Streptophyta</taxon>
        <taxon>Embryophyta</taxon>
        <taxon>Tracheophyta</taxon>
        <taxon>Spermatophyta</taxon>
        <taxon>Magnoliopsida</taxon>
        <taxon>eudicotyledons</taxon>
        <taxon>Gunneridae</taxon>
        <taxon>Pentapetalae</taxon>
        <taxon>rosids</taxon>
        <taxon>malvids</taxon>
        <taxon>Sapindales</taxon>
        <taxon>Sapindaceae</taxon>
        <taxon>Hippocastanoideae</taxon>
        <taxon>Acereae</taxon>
        <taxon>Acer</taxon>
    </lineage>
</organism>
<dbReference type="OrthoDB" id="45251at2759"/>
<dbReference type="PANTHER" id="PTHR35512">
    <property type="entry name" value="OS11G0550900 PROTEIN"/>
    <property type="match status" value="1"/>
</dbReference>
<reference evidence="3" key="1">
    <citation type="journal article" date="2019" name="Gigascience">
        <title>De novo genome assembly of the endangered Acer yangbiense, a plant species with extremely small populations endemic to Yunnan Province, China.</title>
        <authorList>
            <person name="Yang J."/>
            <person name="Wariss H.M."/>
            <person name="Tao L."/>
            <person name="Zhang R."/>
            <person name="Yun Q."/>
            <person name="Hollingsworth P."/>
            <person name="Dao Z."/>
            <person name="Luo G."/>
            <person name="Guo H."/>
            <person name="Ma Y."/>
            <person name="Sun W."/>
        </authorList>
    </citation>
    <scope>NUCLEOTIDE SEQUENCE [LARGE SCALE GENOMIC DNA]</scope>
    <source>
        <strain evidence="3">cv. Malutang</strain>
    </source>
</reference>
<name>A0A5C7I9Z9_9ROSI</name>
<keyword evidence="1" id="KW-1133">Transmembrane helix</keyword>
<dbReference type="EMBL" id="VAHF01000003">
    <property type="protein sequence ID" value="TXG65958.1"/>
    <property type="molecule type" value="Genomic_DNA"/>
</dbReference>
<dbReference type="Proteomes" id="UP000323000">
    <property type="component" value="Chromosome 3"/>
</dbReference>
<feature type="transmembrane region" description="Helical" evidence="1">
    <location>
        <begin position="62"/>
        <end position="84"/>
    </location>
</feature>
<keyword evidence="1" id="KW-0812">Transmembrane</keyword>
<dbReference type="PANTHER" id="PTHR35512:SF1">
    <property type="entry name" value="OS11G0550900 PROTEIN"/>
    <property type="match status" value="1"/>
</dbReference>
<protein>
    <submittedName>
        <fullName evidence="2">Uncharacterized protein</fullName>
    </submittedName>
</protein>
<gene>
    <name evidence="2" type="ORF">EZV62_007233</name>
</gene>
<proteinExistence type="predicted"/>
<evidence type="ECO:0000313" key="3">
    <source>
        <dbReference type="Proteomes" id="UP000323000"/>
    </source>
</evidence>
<dbReference type="AlphaFoldDB" id="A0A5C7I9Z9"/>
<evidence type="ECO:0000256" key="1">
    <source>
        <dbReference type="SAM" id="Phobius"/>
    </source>
</evidence>
<comment type="caution">
    <text evidence="2">The sequence shown here is derived from an EMBL/GenBank/DDBJ whole genome shotgun (WGS) entry which is preliminary data.</text>
</comment>
<evidence type="ECO:0000313" key="2">
    <source>
        <dbReference type="EMBL" id="TXG65958.1"/>
    </source>
</evidence>